<dbReference type="EC" id="6.3.2.5" evidence="3"/>
<dbReference type="Gene3D" id="3.40.50.10300">
    <property type="entry name" value="CoaB-like"/>
    <property type="match status" value="1"/>
</dbReference>
<evidence type="ECO:0000256" key="1">
    <source>
        <dbReference type="ARBA" id="ARBA00022793"/>
    </source>
</evidence>
<dbReference type="GO" id="GO:0010181">
    <property type="term" value="F:FMN binding"/>
    <property type="evidence" value="ECO:0007669"/>
    <property type="project" value="UniProtKB-UniRule"/>
</dbReference>
<dbReference type="InterPro" id="IPR007085">
    <property type="entry name" value="DNA/pantothenate-metab_flavo_C"/>
</dbReference>
<proteinExistence type="inferred from homology"/>
<evidence type="ECO:0000313" key="7">
    <source>
        <dbReference type="Proteomes" id="UP000737555"/>
    </source>
</evidence>
<comment type="similarity">
    <text evidence="3">In the N-terminal section; belongs to the HFCD (homo-oligomeric flavin containing Cys decarboxylase) superfamily.</text>
</comment>
<feature type="binding site" evidence="3">
    <location>
        <position position="323"/>
    </location>
    <ligand>
        <name>CTP</name>
        <dbReference type="ChEBI" id="CHEBI:37563"/>
    </ligand>
</feature>
<dbReference type="GO" id="GO:0015937">
    <property type="term" value="P:coenzyme A biosynthetic process"/>
    <property type="evidence" value="ECO:0007669"/>
    <property type="project" value="UniProtKB-UniRule"/>
</dbReference>
<dbReference type="HAMAP" id="MF_02225">
    <property type="entry name" value="CoaBC"/>
    <property type="match status" value="1"/>
</dbReference>
<evidence type="ECO:0000256" key="2">
    <source>
        <dbReference type="ARBA" id="ARBA00023239"/>
    </source>
</evidence>
<feature type="region of interest" description="Phosphopantothenate--cysteine ligase" evidence="3">
    <location>
        <begin position="196"/>
        <end position="386"/>
    </location>
</feature>
<dbReference type="PANTHER" id="PTHR14359:SF6">
    <property type="entry name" value="PHOSPHOPANTOTHENOYLCYSTEINE DECARBOXYLASE"/>
    <property type="match status" value="1"/>
</dbReference>
<accession>A0A8T7H6T9</accession>
<dbReference type="GO" id="GO:0046872">
    <property type="term" value="F:metal ion binding"/>
    <property type="evidence" value="ECO:0007669"/>
    <property type="project" value="UniProtKB-KW"/>
</dbReference>
<evidence type="ECO:0000259" key="4">
    <source>
        <dbReference type="Pfam" id="PF02441"/>
    </source>
</evidence>
<dbReference type="EC" id="4.1.1.36" evidence="3"/>
<dbReference type="GO" id="GO:0004633">
    <property type="term" value="F:phosphopantothenoylcysteine decarboxylase activity"/>
    <property type="evidence" value="ECO:0007669"/>
    <property type="project" value="UniProtKB-UniRule"/>
</dbReference>
<evidence type="ECO:0000313" key="6">
    <source>
        <dbReference type="EMBL" id="NQS78696.1"/>
    </source>
</evidence>
<comment type="cofactor">
    <cofactor evidence="3">
        <name>Mg(2+)</name>
        <dbReference type="ChEBI" id="CHEBI:18420"/>
    </cofactor>
</comment>
<dbReference type="EMBL" id="JABMJE010000127">
    <property type="protein sequence ID" value="NQS78696.1"/>
    <property type="molecule type" value="Genomic_DNA"/>
</dbReference>
<feature type="binding site" evidence="3">
    <location>
        <position position="291"/>
    </location>
    <ligand>
        <name>CTP</name>
        <dbReference type="ChEBI" id="CHEBI:37563"/>
    </ligand>
</feature>
<organism evidence="6 7">
    <name type="scientific">Methanoculleus bourgensis</name>
    <dbReference type="NCBI Taxonomy" id="83986"/>
    <lineage>
        <taxon>Archaea</taxon>
        <taxon>Methanobacteriati</taxon>
        <taxon>Methanobacteriota</taxon>
        <taxon>Stenosarchaea group</taxon>
        <taxon>Methanomicrobia</taxon>
        <taxon>Methanomicrobiales</taxon>
        <taxon>Methanomicrobiaceae</taxon>
        <taxon>Methanoculleus</taxon>
    </lineage>
</organism>
<dbReference type="Pfam" id="PF02441">
    <property type="entry name" value="Flavoprotein"/>
    <property type="match status" value="1"/>
</dbReference>
<comment type="pathway">
    <text evidence="3">Cofactor biosynthesis; coenzyme A biosynthesis.</text>
</comment>
<keyword evidence="3" id="KW-0479">Metal-binding</keyword>
<feature type="binding site" evidence="3">
    <location>
        <position position="282"/>
    </location>
    <ligand>
        <name>CTP</name>
        <dbReference type="ChEBI" id="CHEBI:37563"/>
    </ligand>
</feature>
<dbReference type="InterPro" id="IPR036551">
    <property type="entry name" value="Flavin_trans-like"/>
</dbReference>
<comment type="caution">
    <text evidence="3">Lacks conserved residue(s) required for the propagation of feature annotation.</text>
</comment>
<comment type="caution">
    <text evidence="6">The sequence shown here is derived from an EMBL/GenBank/DDBJ whole genome shotgun (WGS) entry which is preliminary data.</text>
</comment>
<comment type="catalytic activity">
    <reaction evidence="3">
        <text>N-[(R)-4-phosphopantothenoyl]-L-cysteine + H(+) = (R)-4'-phosphopantetheine + CO2</text>
        <dbReference type="Rhea" id="RHEA:16793"/>
        <dbReference type="ChEBI" id="CHEBI:15378"/>
        <dbReference type="ChEBI" id="CHEBI:16526"/>
        <dbReference type="ChEBI" id="CHEBI:59458"/>
        <dbReference type="ChEBI" id="CHEBI:61723"/>
        <dbReference type="EC" id="4.1.1.36"/>
    </reaction>
</comment>
<feature type="region of interest" description="Phosphopantothenoylcysteine decarboxylase" evidence="3">
    <location>
        <begin position="1"/>
        <end position="195"/>
    </location>
</feature>
<comment type="cofactor">
    <cofactor evidence="3">
        <name>FMN</name>
        <dbReference type="ChEBI" id="CHEBI:58210"/>
    </cofactor>
    <text evidence="3">Binds 1 FMN per subunit.</text>
</comment>
<comment type="similarity">
    <text evidence="3">In the C-terminal section; belongs to the PPC synthetase family.</text>
</comment>
<comment type="catalytic activity">
    <reaction evidence="3">
        <text>(R)-4'-phosphopantothenate + L-cysteine + CTP = N-[(R)-4-phosphopantothenoyl]-L-cysteine + CMP + diphosphate + H(+)</text>
        <dbReference type="Rhea" id="RHEA:19397"/>
        <dbReference type="ChEBI" id="CHEBI:10986"/>
        <dbReference type="ChEBI" id="CHEBI:15378"/>
        <dbReference type="ChEBI" id="CHEBI:33019"/>
        <dbReference type="ChEBI" id="CHEBI:35235"/>
        <dbReference type="ChEBI" id="CHEBI:37563"/>
        <dbReference type="ChEBI" id="CHEBI:59458"/>
        <dbReference type="ChEBI" id="CHEBI:60377"/>
        <dbReference type="EC" id="6.3.2.5"/>
    </reaction>
</comment>
<evidence type="ECO:0000259" key="5">
    <source>
        <dbReference type="Pfam" id="PF04127"/>
    </source>
</evidence>
<dbReference type="InterPro" id="IPR003382">
    <property type="entry name" value="Flavoprotein"/>
</dbReference>
<keyword evidence="3" id="KW-0285">Flavoprotein</keyword>
<dbReference type="GO" id="GO:0015941">
    <property type="term" value="P:pantothenate catabolic process"/>
    <property type="evidence" value="ECO:0007669"/>
    <property type="project" value="InterPro"/>
</dbReference>
<dbReference type="SUPFAM" id="SSF102645">
    <property type="entry name" value="CoaB-like"/>
    <property type="match status" value="1"/>
</dbReference>
<dbReference type="PANTHER" id="PTHR14359">
    <property type="entry name" value="HOMO-OLIGOMERIC FLAVIN CONTAINING CYS DECARBOXYLASE FAMILY"/>
    <property type="match status" value="1"/>
</dbReference>
<dbReference type="InterPro" id="IPR005252">
    <property type="entry name" value="CoaBC"/>
</dbReference>
<feature type="domain" description="DNA/pantothenate metabolism flavoprotein C-terminal" evidence="5">
    <location>
        <begin position="191"/>
        <end position="383"/>
    </location>
</feature>
<protein>
    <recommendedName>
        <fullName evidence="3">Coenzyme A biosynthesis bifunctional protein CoaBC</fullName>
    </recommendedName>
    <alternativeName>
        <fullName evidence="3">DNA/pantothenate metabolism flavoprotein</fullName>
    </alternativeName>
    <alternativeName>
        <fullName evidence="3">Phosphopantothenoylcysteine synthetase/decarboxylase</fullName>
        <shortName evidence="3">PPCS-PPCDC</shortName>
    </alternativeName>
    <domain>
        <recommendedName>
            <fullName evidence="3">Phosphopantothenoylcysteine decarboxylase</fullName>
            <shortName evidence="3">PPC decarboxylase</shortName>
            <shortName evidence="3">PPC-DC</shortName>
            <ecNumber evidence="3">4.1.1.36</ecNumber>
        </recommendedName>
        <alternativeName>
            <fullName evidence="3">CoaC</fullName>
        </alternativeName>
    </domain>
    <domain>
        <recommendedName>
            <fullName evidence="3">Phosphopantothenate--cysteine ligase</fullName>
            <ecNumber evidence="3">6.3.2.5</ecNumber>
        </recommendedName>
        <alternativeName>
            <fullName evidence="3">CoaB</fullName>
        </alternativeName>
        <alternativeName>
            <fullName evidence="3">Phosphopantothenoylcysteine synthetase</fullName>
            <shortName evidence="3">PPC synthetase</shortName>
            <shortName evidence="3">PPC-S</shortName>
        </alternativeName>
    </domain>
</protein>
<comment type="function">
    <text evidence="3">Catalyzes two sequential steps in the biosynthesis of coenzyme A. In the first step cysteine is conjugated to 4'-phosphopantothenate to form 4-phosphopantothenoylcysteine. In the second step the latter compound is decarboxylated to form 4'-phosphopantotheine.</text>
</comment>
<dbReference type="GO" id="GO:0004632">
    <property type="term" value="F:phosphopantothenate--cysteine ligase activity"/>
    <property type="evidence" value="ECO:0007669"/>
    <property type="project" value="UniProtKB-UniRule"/>
</dbReference>
<feature type="domain" description="Flavoprotein" evidence="4">
    <location>
        <begin position="17"/>
        <end position="153"/>
    </location>
</feature>
<keyword evidence="2 3" id="KW-0456">Lyase</keyword>
<gene>
    <name evidence="3 6" type="primary">coaBC</name>
    <name evidence="6" type="ORF">HQQ74_08365</name>
</gene>
<dbReference type="Proteomes" id="UP000737555">
    <property type="component" value="Unassembled WGS sequence"/>
</dbReference>
<dbReference type="GO" id="GO:0071513">
    <property type="term" value="C:phosphopantothenoylcysteine decarboxylase complex"/>
    <property type="evidence" value="ECO:0007669"/>
    <property type="project" value="TreeGrafter"/>
</dbReference>
<keyword evidence="3" id="KW-0288">FMN</keyword>
<keyword evidence="1 3" id="KW-0210">Decarboxylase</keyword>
<keyword evidence="3" id="KW-0460">Magnesium</keyword>
<sequence length="386" mass="40327">MAYGAGCDDIVKRLSGKTVVLAVTGSIAAVETVKLAHALRRRGAEVQAVMTGAAAGIIHPDALTYATGRPVITRISGLVEHVLYCGEGGAADLLLVAPATANTIGKIACGIDDTPVTTFATTALGRGMPIVVAPAMHESMYRHPGVAENLGRLSSWGIDVIAPKIEEGKAKIADGDVIVLHAERALSRRPLAGKRVLITSGACAEPLDDVRVLTTRSTGRMGRELALEAFRLGADVTVVHRGSFPCVRNIHTTTAADMRSAVLRICRDEGIDIYVSAAAISDFAPERLEGKIPSGSPLTVRLSPLPKIIDEVMAACHPVTVAFKLGWDEEERARAMLEAGLRMVVSNAPPVMGAAGGSFSIMTAEGVTEVSGSKEEVAAAVWSGLL</sequence>
<dbReference type="AlphaFoldDB" id="A0A8T7H6T9"/>
<dbReference type="Gene3D" id="3.40.50.1950">
    <property type="entry name" value="Flavin prenyltransferase-like"/>
    <property type="match status" value="1"/>
</dbReference>
<reference evidence="6" key="1">
    <citation type="submission" date="2020-05" db="EMBL/GenBank/DDBJ databases">
        <title>The first insight into the ecology of ammonia-tolerant syntrophic propionate oxidizing bacteria.</title>
        <authorList>
            <person name="Singh A."/>
            <person name="Schnurer A."/>
            <person name="Westerholm M."/>
        </authorList>
    </citation>
    <scope>NUCLEOTIDE SEQUENCE</scope>
    <source>
        <strain evidence="6">MAG54</strain>
    </source>
</reference>
<dbReference type="NCBIfam" id="TIGR00521">
    <property type="entry name" value="coaBC_dfp"/>
    <property type="match status" value="1"/>
</dbReference>
<name>A0A8T7H6T9_9EURY</name>
<dbReference type="SUPFAM" id="SSF52507">
    <property type="entry name" value="Homo-oligomeric flavin-containing Cys decarboxylases, HFCD"/>
    <property type="match status" value="1"/>
</dbReference>
<keyword evidence="3" id="KW-0511">Multifunctional enzyme</keyword>
<dbReference type="Pfam" id="PF04127">
    <property type="entry name" value="DFP"/>
    <property type="match status" value="1"/>
</dbReference>
<keyword evidence="3 6" id="KW-0436">Ligase</keyword>
<evidence type="ECO:0000256" key="3">
    <source>
        <dbReference type="HAMAP-Rule" id="MF_02225"/>
    </source>
</evidence>
<dbReference type="InterPro" id="IPR035929">
    <property type="entry name" value="CoaB-like_sf"/>
</dbReference>